<dbReference type="AlphaFoldDB" id="A0A1B9HXP5"/>
<protein>
    <submittedName>
        <fullName evidence="1">Uncharacterized protein</fullName>
    </submittedName>
</protein>
<gene>
    <name evidence="1" type="ORF">I206_05885</name>
</gene>
<organism evidence="1">
    <name type="scientific">Kwoniella pini CBS 10737</name>
    <dbReference type="NCBI Taxonomy" id="1296096"/>
    <lineage>
        <taxon>Eukaryota</taxon>
        <taxon>Fungi</taxon>
        <taxon>Dikarya</taxon>
        <taxon>Basidiomycota</taxon>
        <taxon>Agaricomycotina</taxon>
        <taxon>Tremellomycetes</taxon>
        <taxon>Tremellales</taxon>
        <taxon>Cryptococcaceae</taxon>
        <taxon>Kwoniella</taxon>
    </lineage>
</organism>
<dbReference type="EMBL" id="KI894014">
    <property type="protein sequence ID" value="OCF48018.1"/>
    <property type="molecule type" value="Genomic_DNA"/>
</dbReference>
<proteinExistence type="predicted"/>
<sequence length="77" mass="8551">MPIPFYGPSPAPEAVFKDEFLPYEQSSFLSKFLLNWAGPSIRVAWSRAMEADDLYELTPDLQAQLVSGLKSLGKDDG</sequence>
<reference evidence="1" key="1">
    <citation type="submission" date="2013-07" db="EMBL/GenBank/DDBJ databases">
        <title>The Genome Sequence of Cryptococcus pinus CBS10737.</title>
        <authorList>
            <consortium name="The Broad Institute Genome Sequencing Platform"/>
            <person name="Cuomo C."/>
            <person name="Litvintseva A."/>
            <person name="Chen Y."/>
            <person name="Heitman J."/>
            <person name="Sun S."/>
            <person name="Springer D."/>
            <person name="Dromer F."/>
            <person name="Young S.K."/>
            <person name="Zeng Q."/>
            <person name="Gargeya S."/>
            <person name="Fitzgerald M."/>
            <person name="Abouelleil A."/>
            <person name="Alvarado L."/>
            <person name="Berlin A.M."/>
            <person name="Chapman S.B."/>
            <person name="Dewar J."/>
            <person name="Goldberg J."/>
            <person name="Griggs A."/>
            <person name="Gujja S."/>
            <person name="Hansen M."/>
            <person name="Howarth C."/>
            <person name="Imamovic A."/>
            <person name="Larimer J."/>
            <person name="McCowan C."/>
            <person name="Murphy C."/>
            <person name="Pearson M."/>
            <person name="Priest M."/>
            <person name="Roberts A."/>
            <person name="Saif S."/>
            <person name="Shea T."/>
            <person name="Sykes S."/>
            <person name="Wortman J."/>
            <person name="Nusbaum C."/>
            <person name="Birren B."/>
        </authorList>
    </citation>
    <scope>NUCLEOTIDE SEQUENCE [LARGE SCALE GENOMIC DNA]</scope>
    <source>
        <strain evidence="1">CBS 10737</strain>
    </source>
</reference>
<name>A0A1B9HXP5_9TREE</name>
<reference evidence="1" key="2">
    <citation type="submission" date="2016-07" db="EMBL/GenBank/DDBJ databases">
        <title>Evolution of pathogenesis and genome organization in the Tremellales.</title>
        <authorList>
            <person name="Cuomo C."/>
            <person name="Litvintseva A."/>
            <person name="Heitman J."/>
            <person name="Chen Y."/>
            <person name="Sun S."/>
            <person name="Springer D."/>
            <person name="Dromer F."/>
            <person name="Young S."/>
            <person name="Zeng Q."/>
            <person name="Chapman S."/>
            <person name="Gujja S."/>
            <person name="Saif S."/>
            <person name="Birren B."/>
        </authorList>
    </citation>
    <scope>NUCLEOTIDE SEQUENCE</scope>
    <source>
        <strain evidence="1">CBS 10737</strain>
    </source>
</reference>
<dbReference type="STRING" id="1296096.A0A1B9HXP5"/>
<accession>A0A1B9HXP5</accession>
<evidence type="ECO:0000313" key="1">
    <source>
        <dbReference type="EMBL" id="OCF48018.1"/>
    </source>
</evidence>